<gene>
    <name evidence="2" type="ORF">TNCV_241461</name>
</gene>
<name>A0A8X7BDQ6_TRICX</name>
<protein>
    <submittedName>
        <fullName evidence="2">Uncharacterized protein</fullName>
    </submittedName>
</protein>
<accession>A0A8X7BDQ6</accession>
<feature type="compositionally biased region" description="Basic and acidic residues" evidence="1">
    <location>
        <begin position="111"/>
        <end position="121"/>
    </location>
</feature>
<feature type="region of interest" description="Disordered" evidence="1">
    <location>
        <begin position="105"/>
        <end position="127"/>
    </location>
</feature>
<proteinExistence type="predicted"/>
<dbReference type="Proteomes" id="UP000887159">
    <property type="component" value="Unassembled WGS sequence"/>
</dbReference>
<evidence type="ECO:0000313" key="2">
    <source>
        <dbReference type="EMBL" id="GFY27678.1"/>
    </source>
</evidence>
<comment type="caution">
    <text evidence="2">The sequence shown here is derived from an EMBL/GenBank/DDBJ whole genome shotgun (WGS) entry which is preliminary data.</text>
</comment>
<dbReference type="AlphaFoldDB" id="A0A8X7BDQ6"/>
<keyword evidence="3" id="KW-1185">Reference proteome</keyword>
<dbReference type="EMBL" id="BMAU01021381">
    <property type="protein sequence ID" value="GFY27678.1"/>
    <property type="molecule type" value="Genomic_DNA"/>
</dbReference>
<evidence type="ECO:0000313" key="3">
    <source>
        <dbReference type="Proteomes" id="UP000887159"/>
    </source>
</evidence>
<evidence type="ECO:0000256" key="1">
    <source>
        <dbReference type="SAM" id="MobiDB-lite"/>
    </source>
</evidence>
<sequence>MRDFSENMEVSPMRQAQVATCEKLRDTVTGISALHMSLHDGRSSSPQNSFKELYLTSTQAMIKRKEEMPKKGTALTDPIKKKNFVSKWTKEGISFANVVTGEILSQTPPENNKKKKEDSPREFLSQEDNTSDLAQVLELFNIISKLVQKNPKILDLLSKFKNSNSDEEKTCLLAEAIKNNI</sequence>
<reference evidence="2" key="1">
    <citation type="submission" date="2020-08" db="EMBL/GenBank/DDBJ databases">
        <title>Multicomponent nature underlies the extraordinary mechanical properties of spider dragline silk.</title>
        <authorList>
            <person name="Kono N."/>
            <person name="Nakamura H."/>
            <person name="Mori M."/>
            <person name="Yoshida Y."/>
            <person name="Ohtoshi R."/>
            <person name="Malay A.D."/>
            <person name="Moran D.A.P."/>
            <person name="Tomita M."/>
            <person name="Numata K."/>
            <person name="Arakawa K."/>
        </authorList>
    </citation>
    <scope>NUCLEOTIDE SEQUENCE</scope>
</reference>
<organism evidence="2 3">
    <name type="scientific">Trichonephila clavipes</name>
    <name type="common">Golden silk orbweaver</name>
    <name type="synonym">Nephila clavipes</name>
    <dbReference type="NCBI Taxonomy" id="2585209"/>
    <lineage>
        <taxon>Eukaryota</taxon>
        <taxon>Metazoa</taxon>
        <taxon>Ecdysozoa</taxon>
        <taxon>Arthropoda</taxon>
        <taxon>Chelicerata</taxon>
        <taxon>Arachnida</taxon>
        <taxon>Araneae</taxon>
        <taxon>Araneomorphae</taxon>
        <taxon>Entelegynae</taxon>
        <taxon>Araneoidea</taxon>
        <taxon>Nephilidae</taxon>
        <taxon>Trichonephila</taxon>
    </lineage>
</organism>